<accession>A0A552WMZ9</accession>
<dbReference type="EMBL" id="VJXR01000055">
    <property type="protein sequence ID" value="TRW44097.1"/>
    <property type="molecule type" value="Genomic_DNA"/>
</dbReference>
<reference evidence="1 2" key="1">
    <citation type="submission" date="2019-07" db="EMBL/GenBank/DDBJ databases">
        <title>Georgenia wutianyii sp. nov. and Georgenia *** sp. nov. isolated from plateau pika (Ochotona curzoniae) in the Qinghai-Tibet plateau of China.</title>
        <authorList>
            <person name="Tian Z."/>
        </authorList>
    </citation>
    <scope>NUCLEOTIDE SEQUENCE [LARGE SCALE GENOMIC DNA]</scope>
    <source>
        <strain evidence="1 2">Z446</strain>
    </source>
</reference>
<evidence type="ECO:0008006" key="3">
    <source>
        <dbReference type="Google" id="ProtNLM"/>
    </source>
</evidence>
<sequence length="143" mass="16153">MTGEVDVRRPVEVVFAYVADQRNEPRYNPQMLWAEKVTPGPIGVGTRFHQQMRMPGRGGRMGSQLIGFDPPASLALRSHLTWMDTVGTLTFAAAGDGTRLSWDWQVRFRGPARLLTPLLLAVGRRQERTTWEGLRRHLEEPGT</sequence>
<keyword evidence="2" id="KW-1185">Reference proteome</keyword>
<evidence type="ECO:0000313" key="1">
    <source>
        <dbReference type="EMBL" id="TRW44097.1"/>
    </source>
</evidence>
<gene>
    <name evidence="1" type="ORF">FJ693_15115</name>
</gene>
<dbReference type="AlphaFoldDB" id="A0A552WMZ9"/>
<dbReference type="InterPro" id="IPR023393">
    <property type="entry name" value="START-like_dom_sf"/>
</dbReference>
<organism evidence="1 2">
    <name type="scientific">Georgenia yuyongxinii</name>
    <dbReference type="NCBI Taxonomy" id="2589797"/>
    <lineage>
        <taxon>Bacteria</taxon>
        <taxon>Bacillati</taxon>
        <taxon>Actinomycetota</taxon>
        <taxon>Actinomycetes</taxon>
        <taxon>Micrococcales</taxon>
        <taxon>Bogoriellaceae</taxon>
        <taxon>Georgenia</taxon>
    </lineage>
</organism>
<dbReference type="SUPFAM" id="SSF55961">
    <property type="entry name" value="Bet v1-like"/>
    <property type="match status" value="1"/>
</dbReference>
<dbReference type="Pfam" id="PF10604">
    <property type="entry name" value="Polyketide_cyc2"/>
    <property type="match status" value="1"/>
</dbReference>
<dbReference type="InterPro" id="IPR019587">
    <property type="entry name" value="Polyketide_cyclase/dehydratase"/>
</dbReference>
<dbReference type="Proteomes" id="UP000318693">
    <property type="component" value="Unassembled WGS sequence"/>
</dbReference>
<name>A0A552WMZ9_9MICO</name>
<proteinExistence type="predicted"/>
<comment type="caution">
    <text evidence="1">The sequence shown here is derived from an EMBL/GenBank/DDBJ whole genome shotgun (WGS) entry which is preliminary data.</text>
</comment>
<evidence type="ECO:0000313" key="2">
    <source>
        <dbReference type="Proteomes" id="UP000318693"/>
    </source>
</evidence>
<protein>
    <recommendedName>
        <fullName evidence="3">SRPBCC family protein</fullName>
    </recommendedName>
</protein>
<dbReference type="Gene3D" id="3.30.530.20">
    <property type="match status" value="1"/>
</dbReference>